<evidence type="ECO:0000313" key="2">
    <source>
        <dbReference type="EMBL" id="GBP40352.1"/>
    </source>
</evidence>
<protein>
    <submittedName>
        <fullName evidence="2">Uncharacterized protein</fullName>
    </submittedName>
</protein>
<feature type="compositionally biased region" description="Basic and acidic residues" evidence="1">
    <location>
        <begin position="18"/>
        <end position="32"/>
    </location>
</feature>
<evidence type="ECO:0000313" key="3">
    <source>
        <dbReference type="Proteomes" id="UP000299102"/>
    </source>
</evidence>
<name>A0A4C1VPM3_EUMVA</name>
<dbReference type="EMBL" id="BGZK01000380">
    <property type="protein sequence ID" value="GBP40352.1"/>
    <property type="molecule type" value="Genomic_DNA"/>
</dbReference>
<dbReference type="AlphaFoldDB" id="A0A4C1VPM3"/>
<evidence type="ECO:0000256" key="1">
    <source>
        <dbReference type="SAM" id="MobiDB-lite"/>
    </source>
</evidence>
<accession>A0A4C1VPM3</accession>
<feature type="region of interest" description="Disordered" evidence="1">
    <location>
        <begin position="1"/>
        <end position="42"/>
    </location>
</feature>
<gene>
    <name evidence="2" type="ORF">EVAR_86498_1</name>
</gene>
<organism evidence="2 3">
    <name type="scientific">Eumeta variegata</name>
    <name type="common">Bagworm moth</name>
    <name type="synonym">Eumeta japonica</name>
    <dbReference type="NCBI Taxonomy" id="151549"/>
    <lineage>
        <taxon>Eukaryota</taxon>
        <taxon>Metazoa</taxon>
        <taxon>Ecdysozoa</taxon>
        <taxon>Arthropoda</taxon>
        <taxon>Hexapoda</taxon>
        <taxon>Insecta</taxon>
        <taxon>Pterygota</taxon>
        <taxon>Neoptera</taxon>
        <taxon>Endopterygota</taxon>
        <taxon>Lepidoptera</taxon>
        <taxon>Glossata</taxon>
        <taxon>Ditrysia</taxon>
        <taxon>Tineoidea</taxon>
        <taxon>Psychidae</taxon>
        <taxon>Oiketicinae</taxon>
        <taxon>Eumeta</taxon>
    </lineage>
</organism>
<keyword evidence="3" id="KW-1185">Reference proteome</keyword>
<sequence>MFKRRSSPTSGRNRNRKRDRDQEQEPTKEFNKKRNYSTKHPTLHSLTGQIRKDKIQNLVKCFTNKEHDLIML</sequence>
<comment type="caution">
    <text evidence="2">The sequence shown here is derived from an EMBL/GenBank/DDBJ whole genome shotgun (WGS) entry which is preliminary data.</text>
</comment>
<dbReference type="Proteomes" id="UP000299102">
    <property type="component" value="Unassembled WGS sequence"/>
</dbReference>
<proteinExistence type="predicted"/>
<reference evidence="2 3" key="1">
    <citation type="journal article" date="2019" name="Commun. Biol.">
        <title>The bagworm genome reveals a unique fibroin gene that provides high tensile strength.</title>
        <authorList>
            <person name="Kono N."/>
            <person name="Nakamura H."/>
            <person name="Ohtoshi R."/>
            <person name="Tomita M."/>
            <person name="Numata K."/>
            <person name="Arakawa K."/>
        </authorList>
    </citation>
    <scope>NUCLEOTIDE SEQUENCE [LARGE SCALE GENOMIC DNA]</scope>
</reference>